<reference evidence="11" key="1">
    <citation type="journal article" date="2014" name="Int. J. Syst. Evol. Microbiol.">
        <title>Complete genome sequence of Corynebacterium casei LMG S-19264T (=DSM 44701T), isolated from a smear-ripened cheese.</title>
        <authorList>
            <consortium name="US DOE Joint Genome Institute (JGI-PGF)"/>
            <person name="Walter F."/>
            <person name="Albersmeier A."/>
            <person name="Kalinowski J."/>
            <person name="Ruckert C."/>
        </authorList>
    </citation>
    <scope>NUCLEOTIDE SEQUENCE</scope>
    <source>
        <strain evidence="11">CGMCC 1.15762</strain>
    </source>
</reference>
<evidence type="ECO:0000313" key="11">
    <source>
        <dbReference type="EMBL" id="GGG86784.1"/>
    </source>
</evidence>
<evidence type="ECO:0000256" key="2">
    <source>
        <dbReference type="ARBA" id="ARBA00005236"/>
    </source>
</evidence>
<reference evidence="11" key="2">
    <citation type="submission" date="2020-09" db="EMBL/GenBank/DDBJ databases">
        <authorList>
            <person name="Sun Q."/>
            <person name="Zhou Y."/>
        </authorList>
    </citation>
    <scope>NUCLEOTIDE SEQUENCE</scope>
    <source>
        <strain evidence="11">CGMCC 1.15762</strain>
    </source>
</reference>
<evidence type="ECO:0008006" key="13">
    <source>
        <dbReference type="Google" id="ProtNLM"/>
    </source>
</evidence>
<dbReference type="EMBL" id="BMJV01000013">
    <property type="protein sequence ID" value="GGG86784.1"/>
    <property type="molecule type" value="Genomic_DNA"/>
</dbReference>
<accession>A0A8J3EIG5</accession>
<feature type="transmembrane region" description="Helical" evidence="8">
    <location>
        <begin position="497"/>
        <end position="516"/>
    </location>
</feature>
<evidence type="ECO:0000256" key="5">
    <source>
        <dbReference type="ARBA" id="ARBA00022989"/>
    </source>
</evidence>
<proteinExistence type="inferred from homology"/>
<feature type="transmembrane region" description="Helical" evidence="8">
    <location>
        <begin position="433"/>
        <end position="462"/>
    </location>
</feature>
<dbReference type="InterPro" id="IPR025857">
    <property type="entry name" value="MacB_PCD"/>
</dbReference>
<dbReference type="Pfam" id="PF02687">
    <property type="entry name" value="FtsX"/>
    <property type="match status" value="1"/>
</dbReference>
<dbReference type="InterPro" id="IPR051447">
    <property type="entry name" value="Lipoprotein-release_system"/>
</dbReference>
<keyword evidence="12" id="KW-1185">Reference proteome</keyword>
<gene>
    <name evidence="11" type="ORF">GCM10011415_41590</name>
</gene>
<feature type="compositionally biased region" description="Acidic residues" evidence="7">
    <location>
        <begin position="207"/>
        <end position="217"/>
    </location>
</feature>
<evidence type="ECO:0000256" key="7">
    <source>
        <dbReference type="SAM" id="MobiDB-lite"/>
    </source>
</evidence>
<dbReference type="GO" id="GO:0098797">
    <property type="term" value="C:plasma membrane protein complex"/>
    <property type="evidence" value="ECO:0007669"/>
    <property type="project" value="TreeGrafter"/>
</dbReference>
<keyword evidence="6 8" id="KW-0472">Membrane</keyword>
<name>A0A8J3EIG5_9RHOB</name>
<feature type="domain" description="ABC3 transporter permease C-terminal" evidence="9">
    <location>
        <begin position="391"/>
        <end position="524"/>
    </location>
</feature>
<dbReference type="RefSeq" id="WP_229673421.1">
    <property type="nucleotide sequence ID" value="NZ_BMJV01000013.1"/>
</dbReference>
<evidence type="ECO:0000256" key="8">
    <source>
        <dbReference type="SAM" id="Phobius"/>
    </source>
</evidence>
<evidence type="ECO:0000313" key="12">
    <source>
        <dbReference type="Proteomes" id="UP000617145"/>
    </source>
</evidence>
<dbReference type="GO" id="GO:0044874">
    <property type="term" value="P:lipoprotein localization to outer membrane"/>
    <property type="evidence" value="ECO:0007669"/>
    <property type="project" value="TreeGrafter"/>
</dbReference>
<keyword evidence="5 8" id="KW-1133">Transmembrane helix</keyword>
<evidence type="ECO:0000259" key="9">
    <source>
        <dbReference type="Pfam" id="PF02687"/>
    </source>
</evidence>
<dbReference type="PANTHER" id="PTHR30489:SF0">
    <property type="entry name" value="LIPOPROTEIN-RELEASING SYSTEM TRANSMEMBRANE PROTEIN LOLE"/>
    <property type="match status" value="1"/>
</dbReference>
<evidence type="ECO:0000256" key="4">
    <source>
        <dbReference type="ARBA" id="ARBA00022692"/>
    </source>
</evidence>
<comment type="subcellular location">
    <subcellularLocation>
        <location evidence="1">Cell membrane</location>
        <topology evidence="1">Multi-pass membrane protein</topology>
    </subcellularLocation>
</comment>
<dbReference type="Pfam" id="PF12704">
    <property type="entry name" value="MacB_PCD"/>
    <property type="match status" value="1"/>
</dbReference>
<dbReference type="AlphaFoldDB" id="A0A8J3EIG5"/>
<feature type="region of interest" description="Disordered" evidence="7">
    <location>
        <begin position="183"/>
        <end position="232"/>
    </location>
</feature>
<keyword evidence="4 8" id="KW-0812">Transmembrane</keyword>
<feature type="domain" description="MacB-like periplasmic core" evidence="10">
    <location>
        <begin position="33"/>
        <end position="151"/>
    </location>
</feature>
<sequence>MAKTPPPFAAFEWMIAWRYLRARRAEGGVSVMTWISLVGITLAVFALIATLSVRSGFRAEFVDTILGANAHVTVYAQSRYDEEGRVIRTFDDYQARAEAVSGVDGVSRVAPLVKGQVMATADGRSAGVEVFGIAAADLQAIPRISDPETGRGTLEGFGEDVILPEEGEAGSATGEDPFGVAEDQAASAAEGDEGTADIDGNTGAGTEAEDVAGDDASPDAGSIAAESDEEVVYPSVDDATGWVEQGSGDGGTGEAAGEVPTVGIAIGSGVARELGLAVGDELRLISPDGVRTPFGTSPRIKAYEVTWIFTAGRYDIDRTRIYMPFAEAQLYFNREGVADELEVMTDDPEGVEGLAQAIQAAAGAGALIWTWQDASGSFLRALEVEDNVMFVILSVLVLIATMNIVSGLIMLVKNKGRDIGILRTMGLTEGSVLRVFFICGAFTGVIGTLMGVVLGCLFAIYIDPIFSFVNYVAGGGVWDPSVRGIYALPAKLQLGDVLSAMALSLGLSFVVTIFPARRAARMNPVEALRYE</sequence>
<dbReference type="Proteomes" id="UP000617145">
    <property type="component" value="Unassembled WGS sequence"/>
</dbReference>
<dbReference type="InterPro" id="IPR003838">
    <property type="entry name" value="ABC3_permease_C"/>
</dbReference>
<organism evidence="11 12">
    <name type="scientific">Salipiger pallidus</name>
    <dbReference type="NCBI Taxonomy" id="1775170"/>
    <lineage>
        <taxon>Bacteria</taxon>
        <taxon>Pseudomonadati</taxon>
        <taxon>Pseudomonadota</taxon>
        <taxon>Alphaproteobacteria</taxon>
        <taxon>Rhodobacterales</taxon>
        <taxon>Roseobacteraceae</taxon>
        <taxon>Salipiger</taxon>
    </lineage>
</organism>
<evidence type="ECO:0000256" key="3">
    <source>
        <dbReference type="ARBA" id="ARBA00022475"/>
    </source>
</evidence>
<dbReference type="PANTHER" id="PTHR30489">
    <property type="entry name" value="LIPOPROTEIN-RELEASING SYSTEM TRANSMEMBRANE PROTEIN LOLE"/>
    <property type="match status" value="1"/>
</dbReference>
<comment type="similarity">
    <text evidence="2">Belongs to the ABC-4 integral membrane protein family. LolC/E subfamily.</text>
</comment>
<feature type="transmembrane region" description="Helical" evidence="8">
    <location>
        <begin position="388"/>
        <end position="412"/>
    </location>
</feature>
<feature type="transmembrane region" description="Helical" evidence="8">
    <location>
        <begin position="31"/>
        <end position="53"/>
    </location>
</feature>
<protein>
    <recommendedName>
        <fullName evidence="13">Lipoprotein-releasing system permease protein</fullName>
    </recommendedName>
</protein>
<comment type="caution">
    <text evidence="11">The sequence shown here is derived from an EMBL/GenBank/DDBJ whole genome shotgun (WGS) entry which is preliminary data.</text>
</comment>
<evidence type="ECO:0000259" key="10">
    <source>
        <dbReference type="Pfam" id="PF12704"/>
    </source>
</evidence>
<evidence type="ECO:0000256" key="1">
    <source>
        <dbReference type="ARBA" id="ARBA00004651"/>
    </source>
</evidence>
<evidence type="ECO:0000256" key="6">
    <source>
        <dbReference type="ARBA" id="ARBA00023136"/>
    </source>
</evidence>
<keyword evidence="3" id="KW-1003">Cell membrane</keyword>